<dbReference type="EMBL" id="JAHRIM010061433">
    <property type="protein sequence ID" value="MEQ2271289.1"/>
    <property type="molecule type" value="Genomic_DNA"/>
</dbReference>
<keyword evidence="2" id="KW-1185">Reference proteome</keyword>
<reference evidence="1 2" key="1">
    <citation type="submission" date="2021-06" db="EMBL/GenBank/DDBJ databases">
        <authorList>
            <person name="Palmer J.M."/>
        </authorList>
    </citation>
    <scope>NUCLEOTIDE SEQUENCE [LARGE SCALE GENOMIC DNA]</scope>
    <source>
        <strain evidence="1 2">XR_2019</strain>
        <tissue evidence="1">Muscle</tissue>
    </source>
</reference>
<organism evidence="1 2">
    <name type="scientific">Xenotaenia resolanae</name>
    <dbReference type="NCBI Taxonomy" id="208358"/>
    <lineage>
        <taxon>Eukaryota</taxon>
        <taxon>Metazoa</taxon>
        <taxon>Chordata</taxon>
        <taxon>Craniata</taxon>
        <taxon>Vertebrata</taxon>
        <taxon>Euteleostomi</taxon>
        <taxon>Actinopterygii</taxon>
        <taxon>Neopterygii</taxon>
        <taxon>Teleostei</taxon>
        <taxon>Neoteleostei</taxon>
        <taxon>Acanthomorphata</taxon>
        <taxon>Ovalentaria</taxon>
        <taxon>Atherinomorphae</taxon>
        <taxon>Cyprinodontiformes</taxon>
        <taxon>Goodeidae</taxon>
        <taxon>Xenotaenia</taxon>
    </lineage>
</organism>
<comment type="caution">
    <text evidence="1">The sequence shown here is derived from an EMBL/GenBank/DDBJ whole genome shotgun (WGS) entry which is preliminary data.</text>
</comment>
<accession>A0ABV0WQH5</accession>
<evidence type="ECO:0000313" key="1">
    <source>
        <dbReference type="EMBL" id="MEQ2271289.1"/>
    </source>
</evidence>
<gene>
    <name evidence="1" type="ORF">XENORESO_002226</name>
</gene>
<sequence>MELWSECGGTEATRSVSRQSKRKCRASRNLNDYIVEQTSGARAQENQEIKEQQRLFYSCTDAVAGEIAHPSGEPNSTLMETIASVIPESTSFLDPVKIKPLLILTGEHTENFTPPDEGKWTMKTSFENCFIISTAPWRRCLLSSQLLRLP</sequence>
<protein>
    <submittedName>
        <fullName evidence="1">Uncharacterized protein</fullName>
    </submittedName>
</protein>
<name>A0ABV0WQH5_9TELE</name>
<proteinExistence type="predicted"/>
<evidence type="ECO:0000313" key="2">
    <source>
        <dbReference type="Proteomes" id="UP001444071"/>
    </source>
</evidence>
<dbReference type="Proteomes" id="UP001444071">
    <property type="component" value="Unassembled WGS sequence"/>
</dbReference>